<dbReference type="Gene3D" id="3.90.199.10">
    <property type="entry name" value="Topoisomerase II, domain 5"/>
    <property type="match status" value="1"/>
</dbReference>
<dbReference type="Pfam" id="PF16898">
    <property type="entry name" value="TOPRIM_C"/>
    <property type="match status" value="1"/>
</dbReference>
<dbReference type="GO" id="GO:0005524">
    <property type="term" value="F:ATP binding"/>
    <property type="evidence" value="ECO:0007669"/>
    <property type="project" value="UniProtKB-KW"/>
</dbReference>
<dbReference type="SUPFAM" id="SSF55874">
    <property type="entry name" value="ATPase domain of HSP90 chaperone/DNA topoisomerase II/histidine kinase"/>
    <property type="match status" value="1"/>
</dbReference>
<keyword evidence="6" id="KW-0479">Metal-binding</keyword>
<evidence type="ECO:0000256" key="4">
    <source>
        <dbReference type="ARBA" id="ARBA00011080"/>
    </source>
</evidence>
<dbReference type="PRINTS" id="PR01158">
    <property type="entry name" value="TOPISMRASEII"/>
</dbReference>
<dbReference type="Gene3D" id="3.30.230.10">
    <property type="match status" value="1"/>
</dbReference>
<evidence type="ECO:0000256" key="10">
    <source>
        <dbReference type="ARBA" id="ARBA00023029"/>
    </source>
</evidence>
<dbReference type="InterPro" id="IPR031660">
    <property type="entry name" value="TOPRIM_C"/>
</dbReference>
<evidence type="ECO:0000256" key="8">
    <source>
        <dbReference type="ARBA" id="ARBA00022840"/>
    </source>
</evidence>
<keyword evidence="8" id="KW-0067">ATP-binding</keyword>
<keyword evidence="7" id="KW-0547">Nucleotide-binding</keyword>
<dbReference type="Pfam" id="PF00521">
    <property type="entry name" value="DNA_topoisoIV"/>
    <property type="match status" value="1"/>
</dbReference>
<dbReference type="SUPFAM" id="SSF56719">
    <property type="entry name" value="Type II DNA topoisomerase"/>
    <property type="match status" value="1"/>
</dbReference>
<dbReference type="GO" id="GO:0003918">
    <property type="term" value="F:DNA topoisomerase type II (double strand cut, ATP-hydrolyzing) activity"/>
    <property type="evidence" value="ECO:0007669"/>
    <property type="project" value="UniProtKB-EC"/>
</dbReference>
<accession>A0A6C0LUN4</accession>
<dbReference type="PROSITE" id="PS50880">
    <property type="entry name" value="TOPRIM"/>
    <property type="match status" value="1"/>
</dbReference>
<sequence>MSTIKNKKRYEKKKPLDHILLRPDMYVGSTRQRSIDEYVAEKNKDGTYKIVWKTIKSSPAILRIFIEALSNAIDNVERSRKTKYPCTKIKVTIDEKTGETSVWNDGDVVPIEMHEDEGCYNHSMIFGQLLTGSSYDDEEERKIAGRNGLGIKLNNIFSTHFTVTGCDPENKKTFQQTWSNNMRETTAPNIKSSRLMRGYTHITWTPDFKRFGLTKYTKDIVQLYTRHVLDAAMLSKVSMYLNGELIPINNLSQYSLLYDSPTTEKLLIKSKQAEVLITPSSEWQVVSFVNGVYTRLGGQHVDPWVEAVLRPIVDKFNGKGKKSKGPKINIADVRQFFRIFVVASVVRPEFDGQDKNKLESPTVTAEVKRTHITAICKWSVMERIEDIIRAKEMFVLKKAERKKKNVRIDGLDPANNAGGKHSADCSLFICEGLSAKTYVVAGIETGVYGKTGRDWFGVLPVTGKVLNVRNATPTSIAANKVIVSMIQTLGLSHGLDYTLQKNFKTLRYGRVIVVADADVDGIHIEGLIMNLIHSLFPTLLNRKIPYIVSMKTPIARVFKGKGKDLLFYDERRFNSYLTNQTKKVNAKYYKGLGTTREEDVPDTFGLKMVEFENDEQASLNMNKVFHKKYADARKEWLGGYAPENYSFSLDDQDSQCTMSISNFLNGEMIKFSHADCARSIPNGIDGLKESQRKILYAVRKRKLNFKGKSLKVAQLSGYTAEHSNYHHGEQNLQDTIVGMASGFPGTNNIPLLYPDGGFGTRLEGGKDAASARYIFTKKESLTDLIFRAEDDPVLTLVNDDGDLVQPQHYIPIVPMILINGCSAGIGTGWSCTMPCFNPLDIIAALRVWIENDGEVLIEDPDTNETCSILPELVPWYRGFKGEIKSSGENRFVTEGIITRGAKPDTVEITELPVGMWTNKFKETCEDMVVDKKLKALKNYSGTQNIHFVITESLDGLRCNKTNLKLHSYLYTSNMVLFNEKDQLKKYISVSEIIDNFCTVRLSHYDLRKKHQIKSLDQQLRFLGNKERFIGEVIRKEILVMEQEESVIIEVLEEKSYDMDPIEKSYNYLLRLPIRTFTVDKVRSLKKDITSLEKELNTLKSTKIQTMWKRELKELETEYIKWLKVIESRVPKKRKGKDKK</sequence>
<dbReference type="AlphaFoldDB" id="A0A6C0LUN4"/>
<dbReference type="InterPro" id="IPR014721">
    <property type="entry name" value="Ribsml_uS5_D2-typ_fold_subgr"/>
</dbReference>
<dbReference type="FunFam" id="3.90.199.10:FF:000002">
    <property type="entry name" value="DNA topoisomerase 2"/>
    <property type="match status" value="1"/>
</dbReference>
<dbReference type="Gene3D" id="1.10.268.10">
    <property type="entry name" value="Topoisomerase, domain 3"/>
    <property type="match status" value="1"/>
</dbReference>
<dbReference type="PANTHER" id="PTHR10169:SF38">
    <property type="entry name" value="DNA TOPOISOMERASE 2"/>
    <property type="match status" value="1"/>
</dbReference>
<dbReference type="InterPro" id="IPR020568">
    <property type="entry name" value="Ribosomal_Su5_D2-typ_SF"/>
</dbReference>
<evidence type="ECO:0000256" key="11">
    <source>
        <dbReference type="ARBA" id="ARBA00023125"/>
    </source>
</evidence>
<dbReference type="FunFam" id="3.40.50.670:FF:000001">
    <property type="entry name" value="DNA topoisomerase 2"/>
    <property type="match status" value="1"/>
</dbReference>
<dbReference type="GO" id="GO:0000712">
    <property type="term" value="P:resolution of meiotic recombination intermediates"/>
    <property type="evidence" value="ECO:0007669"/>
    <property type="project" value="TreeGrafter"/>
</dbReference>
<evidence type="ECO:0000259" key="14">
    <source>
        <dbReference type="PROSITE" id="PS52040"/>
    </source>
</evidence>
<dbReference type="Gene3D" id="3.30.1490.30">
    <property type="match status" value="1"/>
</dbReference>
<dbReference type="Gene3D" id="3.30.565.10">
    <property type="entry name" value="Histidine kinase-like ATPase, C-terminal domain"/>
    <property type="match status" value="1"/>
</dbReference>
<keyword evidence="10" id="KW-0799">Topoisomerase</keyword>
<dbReference type="InterPro" id="IPR001154">
    <property type="entry name" value="TopoII_euk"/>
</dbReference>
<keyword evidence="11" id="KW-0238">DNA-binding</keyword>
<evidence type="ECO:0000256" key="1">
    <source>
        <dbReference type="ARBA" id="ARBA00000185"/>
    </source>
</evidence>
<evidence type="ECO:0000256" key="6">
    <source>
        <dbReference type="ARBA" id="ARBA00022723"/>
    </source>
</evidence>
<comment type="cofactor">
    <cofactor evidence="2">
        <name>Ca(2+)</name>
        <dbReference type="ChEBI" id="CHEBI:29108"/>
    </cofactor>
</comment>
<dbReference type="SMART" id="SM00433">
    <property type="entry name" value="TOP2c"/>
    <property type="match status" value="1"/>
</dbReference>
<dbReference type="GO" id="GO:0003677">
    <property type="term" value="F:DNA binding"/>
    <property type="evidence" value="ECO:0007669"/>
    <property type="project" value="UniProtKB-KW"/>
</dbReference>
<dbReference type="EC" id="5.6.2.2" evidence="5"/>
<dbReference type="InterPro" id="IPR013760">
    <property type="entry name" value="Topo_IIA-like_dom_sf"/>
</dbReference>
<evidence type="ECO:0000259" key="13">
    <source>
        <dbReference type="PROSITE" id="PS50880"/>
    </source>
</evidence>
<protein>
    <recommendedName>
        <fullName evidence="5">DNA topoisomerase (ATP-hydrolyzing)</fullName>
        <ecNumber evidence="5">5.6.2.2</ecNumber>
    </recommendedName>
</protein>
<dbReference type="InterPro" id="IPR050634">
    <property type="entry name" value="DNA_Topoisomerase_II"/>
</dbReference>
<dbReference type="GO" id="GO:0000819">
    <property type="term" value="P:sister chromatid segregation"/>
    <property type="evidence" value="ECO:0007669"/>
    <property type="project" value="TreeGrafter"/>
</dbReference>
<keyword evidence="9" id="KW-0460">Magnesium</keyword>
<dbReference type="InterPro" id="IPR013758">
    <property type="entry name" value="Topo_IIA_A/C_ab"/>
</dbReference>
<dbReference type="InterPro" id="IPR013759">
    <property type="entry name" value="Topo_IIA_B_C"/>
</dbReference>
<proteinExistence type="inferred from homology"/>
<evidence type="ECO:0000256" key="7">
    <source>
        <dbReference type="ARBA" id="ARBA00022741"/>
    </source>
</evidence>
<dbReference type="SMART" id="SM00434">
    <property type="entry name" value="TOP4c"/>
    <property type="match status" value="1"/>
</dbReference>
<organism evidence="15">
    <name type="scientific">viral metagenome</name>
    <dbReference type="NCBI Taxonomy" id="1070528"/>
    <lineage>
        <taxon>unclassified sequences</taxon>
        <taxon>metagenomes</taxon>
        <taxon>organismal metagenomes</taxon>
    </lineage>
</organism>
<feature type="domain" description="Toprim" evidence="13">
    <location>
        <begin position="425"/>
        <end position="547"/>
    </location>
</feature>
<dbReference type="GO" id="GO:0046872">
    <property type="term" value="F:metal ion binding"/>
    <property type="evidence" value="ECO:0007669"/>
    <property type="project" value="UniProtKB-KW"/>
</dbReference>
<comment type="catalytic activity">
    <reaction evidence="1">
        <text>ATP-dependent breakage, passage and rejoining of double-stranded DNA.</text>
        <dbReference type="EC" id="5.6.2.2"/>
    </reaction>
</comment>
<feature type="domain" description="Topo IIA-type catalytic" evidence="14">
    <location>
        <begin position="680"/>
        <end position="1111"/>
    </location>
</feature>
<evidence type="ECO:0000256" key="3">
    <source>
        <dbReference type="ARBA" id="ARBA00001946"/>
    </source>
</evidence>
<dbReference type="GO" id="GO:0006265">
    <property type="term" value="P:DNA topological change"/>
    <property type="evidence" value="ECO:0007669"/>
    <property type="project" value="InterPro"/>
</dbReference>
<evidence type="ECO:0000313" key="15">
    <source>
        <dbReference type="EMBL" id="QHU34556.1"/>
    </source>
</evidence>
<keyword evidence="12" id="KW-0413">Isomerase</keyword>
<comment type="similarity">
    <text evidence="4">Belongs to the type II topoisomerase family.</text>
</comment>
<comment type="cofactor">
    <cofactor evidence="3">
        <name>Mg(2+)</name>
        <dbReference type="ChEBI" id="CHEBI:18420"/>
    </cofactor>
</comment>
<dbReference type="PANTHER" id="PTHR10169">
    <property type="entry name" value="DNA TOPOISOMERASE/GYRASE"/>
    <property type="match status" value="1"/>
</dbReference>
<dbReference type="InterPro" id="IPR036890">
    <property type="entry name" value="HATPase_C_sf"/>
</dbReference>
<dbReference type="SUPFAM" id="SSF54211">
    <property type="entry name" value="Ribosomal protein S5 domain 2-like"/>
    <property type="match status" value="1"/>
</dbReference>
<dbReference type="PROSITE" id="PS52040">
    <property type="entry name" value="TOPO_IIA"/>
    <property type="match status" value="1"/>
</dbReference>
<reference evidence="15" key="1">
    <citation type="journal article" date="2020" name="Nature">
        <title>Giant virus diversity and host interactions through global metagenomics.</title>
        <authorList>
            <person name="Schulz F."/>
            <person name="Roux S."/>
            <person name="Paez-Espino D."/>
            <person name="Jungbluth S."/>
            <person name="Walsh D.A."/>
            <person name="Denef V.J."/>
            <person name="McMahon K.D."/>
            <person name="Konstantinidis K.T."/>
            <person name="Eloe-Fadrosh E.A."/>
            <person name="Kyrpides N.C."/>
            <person name="Woyke T."/>
        </authorList>
    </citation>
    <scope>NUCLEOTIDE SEQUENCE</scope>
    <source>
        <strain evidence="15">GVMAG-S-1016713-169</strain>
    </source>
</reference>
<evidence type="ECO:0000256" key="2">
    <source>
        <dbReference type="ARBA" id="ARBA00001913"/>
    </source>
</evidence>
<dbReference type="InterPro" id="IPR006171">
    <property type="entry name" value="TOPRIM_dom"/>
</dbReference>
<dbReference type="InterPro" id="IPR013757">
    <property type="entry name" value="Topo_IIA_A_a_sf"/>
</dbReference>
<evidence type="ECO:0000256" key="9">
    <source>
        <dbReference type="ARBA" id="ARBA00022842"/>
    </source>
</evidence>
<dbReference type="GO" id="GO:0005634">
    <property type="term" value="C:nucleus"/>
    <property type="evidence" value="ECO:0007669"/>
    <property type="project" value="TreeGrafter"/>
</dbReference>
<evidence type="ECO:0000256" key="5">
    <source>
        <dbReference type="ARBA" id="ARBA00012895"/>
    </source>
</evidence>
<dbReference type="PRINTS" id="PR00418">
    <property type="entry name" value="TPI2FAMILY"/>
</dbReference>
<dbReference type="InterPro" id="IPR002205">
    <property type="entry name" value="Topo_IIA_dom_A"/>
</dbReference>
<dbReference type="Pfam" id="PF00204">
    <property type="entry name" value="DNA_gyraseB"/>
    <property type="match status" value="1"/>
</dbReference>
<dbReference type="InterPro" id="IPR013506">
    <property type="entry name" value="Topo_IIA_bsu_dom2"/>
</dbReference>
<dbReference type="EMBL" id="MN740574">
    <property type="protein sequence ID" value="QHU34556.1"/>
    <property type="molecule type" value="Genomic_DNA"/>
</dbReference>
<evidence type="ECO:0000256" key="12">
    <source>
        <dbReference type="ARBA" id="ARBA00023235"/>
    </source>
</evidence>
<dbReference type="Gene3D" id="3.30.1360.40">
    <property type="match status" value="1"/>
</dbReference>
<dbReference type="Gene3D" id="3.40.50.670">
    <property type="match status" value="1"/>
</dbReference>
<name>A0A6C0LUN4_9ZZZZ</name>
<dbReference type="InterPro" id="IPR001241">
    <property type="entry name" value="Topo_IIA"/>
</dbReference>